<name>A0A564YGP8_HYMDI</name>
<keyword evidence="2" id="KW-1185">Reference proteome</keyword>
<dbReference type="EMBL" id="CABIJS010000221">
    <property type="protein sequence ID" value="VUZ46457.1"/>
    <property type="molecule type" value="Genomic_DNA"/>
</dbReference>
<evidence type="ECO:0000313" key="2">
    <source>
        <dbReference type="Proteomes" id="UP000321570"/>
    </source>
</evidence>
<evidence type="ECO:0000313" key="1">
    <source>
        <dbReference type="EMBL" id="VUZ46457.1"/>
    </source>
</evidence>
<organism evidence="1 2">
    <name type="scientific">Hymenolepis diminuta</name>
    <name type="common">Rat tapeworm</name>
    <dbReference type="NCBI Taxonomy" id="6216"/>
    <lineage>
        <taxon>Eukaryota</taxon>
        <taxon>Metazoa</taxon>
        <taxon>Spiralia</taxon>
        <taxon>Lophotrochozoa</taxon>
        <taxon>Platyhelminthes</taxon>
        <taxon>Cestoda</taxon>
        <taxon>Eucestoda</taxon>
        <taxon>Cyclophyllidea</taxon>
        <taxon>Hymenolepididae</taxon>
        <taxon>Hymenolepis</taxon>
    </lineage>
</organism>
<proteinExistence type="predicted"/>
<accession>A0A564YGP8</accession>
<protein>
    <submittedName>
        <fullName evidence="1">Uncharacterized protein</fullName>
    </submittedName>
</protein>
<dbReference type="Proteomes" id="UP000321570">
    <property type="component" value="Unassembled WGS sequence"/>
</dbReference>
<dbReference type="AlphaFoldDB" id="A0A564YGP8"/>
<reference evidence="1 2" key="1">
    <citation type="submission" date="2019-07" db="EMBL/GenBank/DDBJ databases">
        <authorList>
            <person name="Jastrzebski P J."/>
            <person name="Paukszto L."/>
            <person name="Jastrzebski P J."/>
        </authorList>
    </citation>
    <scope>NUCLEOTIDE SEQUENCE [LARGE SCALE GENOMIC DNA]</scope>
    <source>
        <strain evidence="1 2">WMS-il1</strain>
    </source>
</reference>
<gene>
    <name evidence="1" type="ORF">WMSIL1_LOCUS6215</name>
</gene>
<sequence>MSVISATWRTERTLNFAFTNNSGGFDLFSNSRTACDPPCSATTGKKRSRYYPPCATRIRCISFVSRSISRQ</sequence>